<dbReference type="Proteomes" id="UP000308600">
    <property type="component" value="Unassembled WGS sequence"/>
</dbReference>
<dbReference type="EMBL" id="ML208344">
    <property type="protein sequence ID" value="TFK68796.1"/>
    <property type="molecule type" value="Genomic_DNA"/>
</dbReference>
<evidence type="ECO:0000313" key="2">
    <source>
        <dbReference type="Proteomes" id="UP000308600"/>
    </source>
</evidence>
<reference evidence="1 2" key="1">
    <citation type="journal article" date="2019" name="Nat. Ecol. Evol.">
        <title>Megaphylogeny resolves global patterns of mushroom evolution.</title>
        <authorList>
            <person name="Varga T."/>
            <person name="Krizsan K."/>
            <person name="Foldi C."/>
            <person name="Dima B."/>
            <person name="Sanchez-Garcia M."/>
            <person name="Sanchez-Ramirez S."/>
            <person name="Szollosi G.J."/>
            <person name="Szarkandi J.G."/>
            <person name="Papp V."/>
            <person name="Albert L."/>
            <person name="Andreopoulos W."/>
            <person name="Angelini C."/>
            <person name="Antonin V."/>
            <person name="Barry K.W."/>
            <person name="Bougher N.L."/>
            <person name="Buchanan P."/>
            <person name="Buyck B."/>
            <person name="Bense V."/>
            <person name="Catcheside P."/>
            <person name="Chovatia M."/>
            <person name="Cooper J."/>
            <person name="Damon W."/>
            <person name="Desjardin D."/>
            <person name="Finy P."/>
            <person name="Geml J."/>
            <person name="Haridas S."/>
            <person name="Hughes K."/>
            <person name="Justo A."/>
            <person name="Karasinski D."/>
            <person name="Kautmanova I."/>
            <person name="Kiss B."/>
            <person name="Kocsube S."/>
            <person name="Kotiranta H."/>
            <person name="LaButti K.M."/>
            <person name="Lechner B.E."/>
            <person name="Liimatainen K."/>
            <person name="Lipzen A."/>
            <person name="Lukacs Z."/>
            <person name="Mihaltcheva S."/>
            <person name="Morgado L.N."/>
            <person name="Niskanen T."/>
            <person name="Noordeloos M.E."/>
            <person name="Ohm R.A."/>
            <person name="Ortiz-Santana B."/>
            <person name="Ovrebo C."/>
            <person name="Racz N."/>
            <person name="Riley R."/>
            <person name="Savchenko A."/>
            <person name="Shiryaev A."/>
            <person name="Soop K."/>
            <person name="Spirin V."/>
            <person name="Szebenyi C."/>
            <person name="Tomsovsky M."/>
            <person name="Tulloss R.E."/>
            <person name="Uehling J."/>
            <person name="Grigoriev I.V."/>
            <person name="Vagvolgyi C."/>
            <person name="Papp T."/>
            <person name="Martin F.M."/>
            <person name="Miettinen O."/>
            <person name="Hibbett D.S."/>
            <person name="Nagy L.G."/>
        </authorList>
    </citation>
    <scope>NUCLEOTIDE SEQUENCE [LARGE SCALE GENOMIC DNA]</scope>
    <source>
        <strain evidence="1 2">NL-1719</strain>
    </source>
</reference>
<name>A0ACD3ASV2_9AGAR</name>
<protein>
    <submittedName>
        <fullName evidence="1">Uncharacterized protein</fullName>
    </submittedName>
</protein>
<accession>A0ACD3ASV2</accession>
<evidence type="ECO:0000313" key="1">
    <source>
        <dbReference type="EMBL" id="TFK68796.1"/>
    </source>
</evidence>
<organism evidence="1 2">
    <name type="scientific">Pluteus cervinus</name>
    <dbReference type="NCBI Taxonomy" id="181527"/>
    <lineage>
        <taxon>Eukaryota</taxon>
        <taxon>Fungi</taxon>
        <taxon>Dikarya</taxon>
        <taxon>Basidiomycota</taxon>
        <taxon>Agaricomycotina</taxon>
        <taxon>Agaricomycetes</taxon>
        <taxon>Agaricomycetidae</taxon>
        <taxon>Agaricales</taxon>
        <taxon>Pluteineae</taxon>
        <taxon>Pluteaceae</taxon>
        <taxon>Pluteus</taxon>
    </lineage>
</organism>
<gene>
    <name evidence="1" type="ORF">BDN72DRAFT_897851</name>
</gene>
<sequence length="182" mass="20624">MDNFALHFSPRHHSTSNDSSVRGDLAMGLIRSIANATDSVPIVGQAANKVLVLAETVETMRANRESFRVIVKEASSMVFSLSRFRSSVPETSLTMGYFRAMQTFGDTLDEVCIFASRSANRKWWGRLIRLQSDAGKISEYRMKLNHAFQLFNIEQNQAIFSLTLRTHEFLERFLARNLEAAV</sequence>
<proteinExistence type="predicted"/>
<keyword evidence="2" id="KW-1185">Reference proteome</keyword>